<dbReference type="GO" id="GO:0004519">
    <property type="term" value="F:endonuclease activity"/>
    <property type="evidence" value="ECO:0007669"/>
    <property type="project" value="UniProtKB-KW"/>
</dbReference>
<dbReference type="GO" id="GO:0005739">
    <property type="term" value="C:mitochondrion"/>
    <property type="evidence" value="ECO:0007669"/>
    <property type="project" value="UniProtKB-ARBA"/>
</dbReference>
<dbReference type="GeneID" id="42903365"/>
<feature type="domain" description="Homing endonuclease LAGLIDADG" evidence="1">
    <location>
        <begin position="12"/>
        <end position="104"/>
    </location>
</feature>
<proteinExistence type="predicted"/>
<reference evidence="2" key="1">
    <citation type="journal article" date="2019" name="PeerJ">
        <title>The inflated mitochondrial genomes of siphonous green algae reflect processes driving expansion of noncoding DNA and proliferation of introns.</title>
        <authorList>
            <person name="Repetti S.I."/>
            <person name="Jackson C.J."/>
            <person name="Judd L.M."/>
            <person name="Wick R.R."/>
            <person name="Holt K.E."/>
            <person name="Verbruggen H."/>
        </authorList>
    </citation>
    <scope>NUCLEOTIDE SEQUENCE</scope>
    <source>
        <strain evidence="2">SAG6.99</strain>
    </source>
</reference>
<dbReference type="Pfam" id="PF00961">
    <property type="entry name" value="LAGLIDADG_1"/>
    <property type="match status" value="2"/>
</dbReference>
<dbReference type="InterPro" id="IPR027434">
    <property type="entry name" value="Homing_endonucl"/>
</dbReference>
<accession>A0A650BXA9</accession>
<keyword evidence="2" id="KW-0378">Hydrolase</keyword>
<organism evidence="2">
    <name type="scientific">Ostreobium quekettii</name>
    <dbReference type="NCBI Taxonomy" id="121088"/>
    <lineage>
        <taxon>Eukaryota</taxon>
        <taxon>Viridiplantae</taxon>
        <taxon>Chlorophyta</taxon>
        <taxon>core chlorophytes</taxon>
        <taxon>Ulvophyceae</taxon>
        <taxon>TCBD clade</taxon>
        <taxon>Bryopsidales</taxon>
        <taxon>Ostreobineae</taxon>
        <taxon>Ostreobiaceae</taxon>
        <taxon>Ostreobium</taxon>
    </lineage>
</organism>
<dbReference type="PANTHER" id="PTHR36181:SF4">
    <property type="entry name" value="LAGLIDADG ENDONUCLEASE"/>
    <property type="match status" value="1"/>
</dbReference>
<geneLocation type="mitochondrion" evidence="2"/>
<dbReference type="AlphaFoldDB" id="A0A650BXA9"/>
<keyword evidence="2" id="KW-0496">Mitochondrion</keyword>
<gene>
    <name evidence="2" type="primary">orf300</name>
</gene>
<protein>
    <submittedName>
        <fullName evidence="2">Putative LAGLIDADG endonuclease</fullName>
    </submittedName>
</protein>
<feature type="domain" description="Homing endonuclease LAGLIDADG" evidence="1">
    <location>
        <begin position="172"/>
        <end position="265"/>
    </location>
</feature>
<dbReference type="InterPro" id="IPR051289">
    <property type="entry name" value="LAGLIDADG_Endonuclease"/>
</dbReference>
<dbReference type="Gene3D" id="3.10.28.10">
    <property type="entry name" value="Homing endonucleases"/>
    <property type="match status" value="2"/>
</dbReference>
<keyword evidence="2" id="KW-0255">Endonuclease</keyword>
<keyword evidence="2" id="KW-0540">Nuclease</keyword>
<evidence type="ECO:0000313" key="2">
    <source>
        <dbReference type="EMBL" id="QGQ61986.1"/>
    </source>
</evidence>
<name>A0A650BXA9_9CHLO</name>
<dbReference type="InterPro" id="IPR004860">
    <property type="entry name" value="LAGLIDADG_dom"/>
</dbReference>
<dbReference type="PANTHER" id="PTHR36181">
    <property type="entry name" value="INTRON-ENCODED ENDONUCLEASE AI3-RELATED"/>
    <property type="match status" value="1"/>
</dbReference>
<evidence type="ECO:0000259" key="1">
    <source>
        <dbReference type="Pfam" id="PF00961"/>
    </source>
</evidence>
<dbReference type="RefSeq" id="YP_009720774.1">
    <property type="nucleotide sequence ID" value="NC_045361.1"/>
</dbReference>
<dbReference type="SUPFAM" id="SSF55608">
    <property type="entry name" value="Homing endonucleases"/>
    <property type="match status" value="2"/>
</dbReference>
<sequence length="300" mass="34826">MTHKIKIKPNWITGFVDGDGCFLIRKTLSGLRFSFVVSQDKQSVDSLLELNKFFQCGNIRPAGRNMLEYSVGKFEHIANIIIPFFEKYPLLSFKQKDFMSFCHIFKEYRSYRQKNPRTPNYNKTLAASMRKHFENLLGKYRQARKKEPVDNNICEAHYPPVGSVTITNDWFAGFTDAEGCFYVSIVKDYPRPQFILGLHPRDYPLIQSLKQFLGCGTTWIRKDGAHIFQVNRINELILKLIPIIEAGGGLRTTKQLDFNKFKEIVKLISQKLHLTDHGLERIKRLKQAMNRGRVMKVNSV</sequence>
<dbReference type="EMBL" id="MN514984">
    <property type="protein sequence ID" value="QGQ61986.1"/>
    <property type="molecule type" value="Genomic_DNA"/>
</dbReference>